<reference evidence="2 3" key="1">
    <citation type="submission" date="2020-01" db="EMBL/GenBank/DDBJ databases">
        <authorList>
            <consortium name="DOE Joint Genome Institute"/>
            <person name="Haridas S."/>
            <person name="Albert R."/>
            <person name="Binder M."/>
            <person name="Bloem J."/>
            <person name="Labutti K."/>
            <person name="Salamov A."/>
            <person name="Andreopoulos B."/>
            <person name="Baker S.E."/>
            <person name="Barry K."/>
            <person name="Bills G."/>
            <person name="Bluhm B.H."/>
            <person name="Cannon C."/>
            <person name="Castanera R."/>
            <person name="Culley D.E."/>
            <person name="Daum C."/>
            <person name="Ezra D."/>
            <person name="Gonzalez J.B."/>
            <person name="Henrissat B."/>
            <person name="Kuo A."/>
            <person name="Liang C."/>
            <person name="Lipzen A."/>
            <person name="Lutzoni F."/>
            <person name="Magnuson J."/>
            <person name="Mondo S."/>
            <person name="Nolan M."/>
            <person name="Ohm R."/>
            <person name="Pangilinan J."/>
            <person name="Park H.-J.H."/>
            <person name="Ramirez L."/>
            <person name="Alfaro M."/>
            <person name="Sun H."/>
            <person name="Tritt A."/>
            <person name="Yoshinaga Y."/>
            <person name="Zwiers L.-H.L."/>
            <person name="Turgeon B.G."/>
            <person name="Goodwin S.B."/>
            <person name="Spatafora J.W."/>
            <person name="Crous P.W."/>
            <person name="Grigoriev I.V."/>
        </authorList>
    </citation>
    <scope>NUCLEOTIDE SEQUENCE [LARGE SCALE GENOMIC DNA]</scope>
    <source>
        <strain evidence="2 3">CBS 611.86</strain>
    </source>
</reference>
<feature type="compositionally biased region" description="Basic residues" evidence="1">
    <location>
        <begin position="86"/>
        <end position="106"/>
    </location>
</feature>
<gene>
    <name evidence="2" type="ORF">BDV95DRAFT_109941</name>
</gene>
<keyword evidence="3" id="KW-1185">Reference proteome</keyword>
<dbReference type="EMBL" id="JAADJZ010000017">
    <property type="protein sequence ID" value="KAF2869021.1"/>
    <property type="molecule type" value="Genomic_DNA"/>
</dbReference>
<proteinExistence type="predicted"/>
<name>A0A7C8M6D6_9PLEO</name>
<comment type="caution">
    <text evidence="2">The sequence shown here is derived from an EMBL/GenBank/DDBJ whole genome shotgun (WGS) entry which is preliminary data.</text>
</comment>
<dbReference type="AlphaFoldDB" id="A0A7C8M6D6"/>
<sequence>MYLVSTSHMPSHHIIPSHSTHPHYIKETIRSFRESYSSLPLPLPPLPPLPPPHLRRPNLLPRLPLIQTPMINIPLHQRLIAQRTRERARRRRELSSRRRRRRRSRSRSFLAAGRGRGSLAYAAGLNFVGGGLLGCGFGCGFGLRCGFGLGRGRFLRPLGCGRFLGCLGRSARSTSGWWWAVLCRAG</sequence>
<evidence type="ECO:0000256" key="1">
    <source>
        <dbReference type="SAM" id="MobiDB-lite"/>
    </source>
</evidence>
<accession>A0A7C8M6D6</accession>
<protein>
    <submittedName>
        <fullName evidence="2">Uncharacterized protein</fullName>
    </submittedName>
</protein>
<evidence type="ECO:0000313" key="2">
    <source>
        <dbReference type="EMBL" id="KAF2869021.1"/>
    </source>
</evidence>
<feature type="region of interest" description="Disordered" evidence="1">
    <location>
        <begin position="82"/>
        <end position="108"/>
    </location>
</feature>
<organism evidence="2 3">
    <name type="scientific">Massariosphaeria phaeospora</name>
    <dbReference type="NCBI Taxonomy" id="100035"/>
    <lineage>
        <taxon>Eukaryota</taxon>
        <taxon>Fungi</taxon>
        <taxon>Dikarya</taxon>
        <taxon>Ascomycota</taxon>
        <taxon>Pezizomycotina</taxon>
        <taxon>Dothideomycetes</taxon>
        <taxon>Pleosporomycetidae</taxon>
        <taxon>Pleosporales</taxon>
        <taxon>Pleosporales incertae sedis</taxon>
        <taxon>Massariosphaeria</taxon>
    </lineage>
</organism>
<dbReference type="Proteomes" id="UP000481861">
    <property type="component" value="Unassembled WGS sequence"/>
</dbReference>
<evidence type="ECO:0000313" key="3">
    <source>
        <dbReference type="Proteomes" id="UP000481861"/>
    </source>
</evidence>